<evidence type="ECO:0000313" key="2">
    <source>
        <dbReference type="EMBL" id="MFC6254843.1"/>
    </source>
</evidence>
<dbReference type="RefSeq" id="WP_137631697.1">
    <property type="nucleotide sequence ID" value="NZ_BJDO01000050.1"/>
</dbReference>
<gene>
    <name evidence="2" type="ORF">ACFP1H_09665</name>
</gene>
<dbReference type="InterPro" id="IPR026893">
    <property type="entry name" value="Tyr/Ser_Pase_IphP-type"/>
</dbReference>
<keyword evidence="3" id="KW-1185">Reference proteome</keyword>
<evidence type="ECO:0000313" key="3">
    <source>
        <dbReference type="Proteomes" id="UP001596190"/>
    </source>
</evidence>
<comment type="similarity">
    <text evidence="1">Belongs to the protein-tyrosine phosphatase family.</text>
</comment>
<dbReference type="PANTHER" id="PTHR31126:SF1">
    <property type="entry name" value="TYROSINE SPECIFIC PROTEIN PHOSPHATASES DOMAIN-CONTAINING PROTEIN"/>
    <property type="match status" value="1"/>
</dbReference>
<protein>
    <submittedName>
        <fullName evidence="2">Tyrosine-protein phosphatase</fullName>
    </submittedName>
</protein>
<dbReference type="InterPro" id="IPR029021">
    <property type="entry name" value="Prot-tyrosine_phosphatase-like"/>
</dbReference>
<accession>A0ABW1TBK9</accession>
<reference evidence="3" key="1">
    <citation type="journal article" date="2019" name="Int. J. Syst. Evol. Microbiol.">
        <title>The Global Catalogue of Microorganisms (GCM) 10K type strain sequencing project: providing services to taxonomists for standard genome sequencing and annotation.</title>
        <authorList>
            <consortium name="The Broad Institute Genomics Platform"/>
            <consortium name="The Broad Institute Genome Sequencing Center for Infectious Disease"/>
            <person name="Wu L."/>
            <person name="Ma J."/>
        </authorList>
    </citation>
    <scope>NUCLEOTIDE SEQUENCE [LARGE SCALE GENOMIC DNA]</scope>
    <source>
        <strain evidence="3">CCM 8950</strain>
    </source>
</reference>
<dbReference type="InterPro" id="IPR016130">
    <property type="entry name" value="Tyr_Pase_AS"/>
</dbReference>
<dbReference type="EMBL" id="JBHSSA010000103">
    <property type="protein sequence ID" value="MFC6254843.1"/>
    <property type="molecule type" value="Genomic_DNA"/>
</dbReference>
<dbReference type="PROSITE" id="PS00383">
    <property type="entry name" value="TYR_PHOSPHATASE_1"/>
    <property type="match status" value="1"/>
</dbReference>
<evidence type="ECO:0000256" key="1">
    <source>
        <dbReference type="ARBA" id="ARBA00009580"/>
    </source>
</evidence>
<name>A0ABW1TBK9_9LACO</name>
<dbReference type="PANTHER" id="PTHR31126">
    <property type="entry name" value="TYROSINE-PROTEIN PHOSPHATASE"/>
    <property type="match status" value="1"/>
</dbReference>
<dbReference type="SUPFAM" id="SSF52799">
    <property type="entry name" value="(Phosphotyrosine protein) phosphatases II"/>
    <property type="match status" value="1"/>
</dbReference>
<sequence length="260" mass="29175">MVNLLTVPGAFNVRDLGGILGRDNRKIIDHKLIRAGYLSDINETGNQNLLNYGVKTIIDLRSPDEVKTYPDKLSAEFNYLKVPIFPDDVTASTSTLDEINTRYARDSEYGYERMLQSYRRMVIDPHAICGYRAFFQAILDHRTDGGILFHCSAGKDRTGICSYLLLAVLGVNTQRNLQDYLDSNSASKDRINSRIQEAKNKQLGQRFVNSIHDLAVVSLDYIEQPLSLINYEFGGMTAFIKDEIGLSGSDSDAICDAFLK</sequence>
<dbReference type="Proteomes" id="UP001596190">
    <property type="component" value="Unassembled WGS sequence"/>
</dbReference>
<dbReference type="Pfam" id="PF13350">
    <property type="entry name" value="Y_phosphatase3"/>
    <property type="match status" value="1"/>
</dbReference>
<proteinExistence type="inferred from homology"/>
<comment type="caution">
    <text evidence="2">The sequence shown here is derived from an EMBL/GenBank/DDBJ whole genome shotgun (WGS) entry which is preliminary data.</text>
</comment>
<organism evidence="2 3">
    <name type="scientific">Secundilactobacillus hailunensis</name>
    <dbReference type="NCBI Taxonomy" id="2559923"/>
    <lineage>
        <taxon>Bacteria</taxon>
        <taxon>Bacillati</taxon>
        <taxon>Bacillota</taxon>
        <taxon>Bacilli</taxon>
        <taxon>Lactobacillales</taxon>
        <taxon>Lactobacillaceae</taxon>
        <taxon>Secundilactobacillus</taxon>
    </lineage>
</organism>
<dbReference type="Gene3D" id="3.90.190.10">
    <property type="entry name" value="Protein tyrosine phosphatase superfamily"/>
    <property type="match status" value="1"/>
</dbReference>